<dbReference type="AlphaFoldDB" id="A0A1G8DT47"/>
<evidence type="ECO:0000256" key="2">
    <source>
        <dbReference type="ARBA" id="ARBA00005102"/>
    </source>
</evidence>
<dbReference type="PANTHER" id="PTHR45527:SF10">
    <property type="entry name" value="PYOCHELIN SYNTHASE PCHF"/>
    <property type="match status" value="1"/>
</dbReference>
<keyword evidence="7" id="KW-0436">Ligase</keyword>
<dbReference type="OrthoDB" id="2472181at2"/>
<evidence type="ECO:0000256" key="1">
    <source>
        <dbReference type="ARBA" id="ARBA00001957"/>
    </source>
</evidence>
<protein>
    <recommendedName>
        <fullName evidence="4">Phenyloxazoline synthase MbtB</fullName>
    </recommendedName>
    <alternativeName>
        <fullName evidence="8">Mycobactin synthetase protein B</fullName>
    </alternativeName>
</protein>
<accession>A0A1G8DT47</accession>
<dbReference type="GO" id="GO:0043041">
    <property type="term" value="P:amino acid activation for nonribosomal peptide biosynthetic process"/>
    <property type="evidence" value="ECO:0007669"/>
    <property type="project" value="TreeGrafter"/>
</dbReference>
<dbReference type="Gene3D" id="3.30.559.10">
    <property type="entry name" value="Chloramphenicol acetyltransferase-like domain"/>
    <property type="match status" value="1"/>
</dbReference>
<dbReference type="EMBL" id="FNBE01000028">
    <property type="protein sequence ID" value="SDH60609.1"/>
    <property type="molecule type" value="Genomic_DNA"/>
</dbReference>
<gene>
    <name evidence="11" type="ORF">SAMN05216377_1287</name>
</gene>
<dbReference type="InterPro" id="IPR009081">
    <property type="entry name" value="PP-bd_ACP"/>
</dbReference>
<dbReference type="GO" id="GO:0016874">
    <property type="term" value="F:ligase activity"/>
    <property type="evidence" value="ECO:0007669"/>
    <property type="project" value="UniProtKB-KW"/>
</dbReference>
<evidence type="ECO:0000256" key="6">
    <source>
        <dbReference type="ARBA" id="ARBA00022553"/>
    </source>
</evidence>
<dbReference type="InterPro" id="IPR023213">
    <property type="entry name" value="CAT-like_dom_sf"/>
</dbReference>
<dbReference type="GO" id="GO:0031177">
    <property type="term" value="F:phosphopantetheine binding"/>
    <property type="evidence" value="ECO:0007669"/>
    <property type="project" value="InterPro"/>
</dbReference>
<evidence type="ECO:0000256" key="9">
    <source>
        <dbReference type="SAM" id="MobiDB-lite"/>
    </source>
</evidence>
<evidence type="ECO:0000256" key="3">
    <source>
        <dbReference type="ARBA" id="ARBA00007380"/>
    </source>
</evidence>
<dbReference type="InterPro" id="IPR045851">
    <property type="entry name" value="AMP-bd_C_sf"/>
</dbReference>
<dbReference type="RefSeq" id="WP_093089737.1">
    <property type="nucleotide sequence ID" value="NZ_FNBE01000028.1"/>
</dbReference>
<comment type="pathway">
    <text evidence="2">Siderophore biosynthesis; mycobactin biosynthesis.</text>
</comment>
<feature type="compositionally biased region" description="Low complexity" evidence="9">
    <location>
        <begin position="82"/>
        <end position="105"/>
    </location>
</feature>
<dbReference type="InterPro" id="IPR000873">
    <property type="entry name" value="AMP-dep_synth/lig_dom"/>
</dbReference>
<dbReference type="PROSITE" id="PS00012">
    <property type="entry name" value="PHOSPHOPANTETHEINE"/>
    <property type="match status" value="1"/>
</dbReference>
<dbReference type="SMART" id="SM00823">
    <property type="entry name" value="PKS_PP"/>
    <property type="match status" value="2"/>
</dbReference>
<reference evidence="11 12" key="1">
    <citation type="submission" date="2016-10" db="EMBL/GenBank/DDBJ databases">
        <authorList>
            <person name="de Groot N.N."/>
        </authorList>
    </citation>
    <scope>NUCLEOTIDE SEQUENCE [LARGE SCALE GENOMIC DNA]</scope>
    <source>
        <strain evidence="11 12">CGMCC 4.3143</strain>
    </source>
</reference>
<dbReference type="Gene3D" id="3.30.300.30">
    <property type="match status" value="1"/>
</dbReference>
<dbReference type="Pfam" id="PF13193">
    <property type="entry name" value="AMP-binding_C"/>
    <property type="match status" value="1"/>
</dbReference>
<evidence type="ECO:0000256" key="7">
    <source>
        <dbReference type="ARBA" id="ARBA00022598"/>
    </source>
</evidence>
<dbReference type="InterPro" id="IPR042099">
    <property type="entry name" value="ANL_N_sf"/>
</dbReference>
<evidence type="ECO:0000313" key="12">
    <source>
        <dbReference type="Proteomes" id="UP000198967"/>
    </source>
</evidence>
<dbReference type="Proteomes" id="UP000198967">
    <property type="component" value="Unassembled WGS sequence"/>
</dbReference>
<dbReference type="InterPro" id="IPR020806">
    <property type="entry name" value="PKS_PP-bd"/>
</dbReference>
<dbReference type="CDD" id="cd19535">
    <property type="entry name" value="Cyc_NRPS"/>
    <property type="match status" value="1"/>
</dbReference>
<dbReference type="GO" id="GO:0005737">
    <property type="term" value="C:cytoplasm"/>
    <property type="evidence" value="ECO:0007669"/>
    <property type="project" value="TreeGrafter"/>
</dbReference>
<dbReference type="InterPro" id="IPR001242">
    <property type="entry name" value="Condensation_dom"/>
</dbReference>
<dbReference type="InterPro" id="IPR020845">
    <property type="entry name" value="AMP-binding_CS"/>
</dbReference>
<dbReference type="SUPFAM" id="SSF56801">
    <property type="entry name" value="Acetyl-CoA synthetase-like"/>
    <property type="match status" value="1"/>
</dbReference>
<dbReference type="InterPro" id="IPR025110">
    <property type="entry name" value="AMP-bd_C"/>
</dbReference>
<feature type="domain" description="Carrier" evidence="10">
    <location>
        <begin position="3"/>
        <end position="79"/>
    </location>
</feature>
<dbReference type="FunFam" id="3.30.559.10:FF:000023">
    <property type="entry name" value="Non-ribosomal peptide synthetase"/>
    <property type="match status" value="1"/>
</dbReference>
<organism evidence="11 12">
    <name type="scientific">Pseudonocardia oroxyli</name>
    <dbReference type="NCBI Taxonomy" id="366584"/>
    <lineage>
        <taxon>Bacteria</taxon>
        <taxon>Bacillati</taxon>
        <taxon>Actinomycetota</taxon>
        <taxon>Actinomycetes</taxon>
        <taxon>Pseudonocardiales</taxon>
        <taxon>Pseudonocardiaceae</taxon>
        <taxon>Pseudonocardia</taxon>
    </lineage>
</organism>
<dbReference type="InterPro" id="IPR010071">
    <property type="entry name" value="AA_adenyl_dom"/>
</dbReference>
<dbReference type="FunFam" id="3.30.559.30:FF:000006">
    <property type="entry name" value="Yersiniabactin polyketide/non-ribosomal peptide synthetase"/>
    <property type="match status" value="1"/>
</dbReference>
<dbReference type="SUPFAM" id="SSF52777">
    <property type="entry name" value="CoA-dependent acyltransferases"/>
    <property type="match status" value="2"/>
</dbReference>
<comment type="similarity">
    <text evidence="3">Belongs to the ATP-dependent AMP-binding enzyme family. MbtB subfamily.</text>
</comment>
<dbReference type="NCBIfam" id="TIGR01733">
    <property type="entry name" value="AA-adenyl-dom"/>
    <property type="match status" value="1"/>
</dbReference>
<evidence type="ECO:0000256" key="8">
    <source>
        <dbReference type="ARBA" id="ARBA00033440"/>
    </source>
</evidence>
<evidence type="ECO:0000256" key="5">
    <source>
        <dbReference type="ARBA" id="ARBA00022450"/>
    </source>
</evidence>
<proteinExistence type="inferred from homology"/>
<dbReference type="InterPro" id="IPR036736">
    <property type="entry name" value="ACP-like_sf"/>
</dbReference>
<feature type="domain" description="Carrier" evidence="10">
    <location>
        <begin position="1051"/>
        <end position="1127"/>
    </location>
</feature>
<dbReference type="Gene3D" id="3.40.50.12780">
    <property type="entry name" value="N-terminal domain of ligase-like"/>
    <property type="match status" value="1"/>
</dbReference>
<feature type="region of interest" description="Disordered" evidence="9">
    <location>
        <begin position="79"/>
        <end position="105"/>
    </location>
</feature>
<dbReference type="PROSITE" id="PS50075">
    <property type="entry name" value="CARRIER"/>
    <property type="match status" value="2"/>
</dbReference>
<evidence type="ECO:0000259" key="10">
    <source>
        <dbReference type="PROSITE" id="PS50075"/>
    </source>
</evidence>
<dbReference type="Pfam" id="PF00668">
    <property type="entry name" value="Condensation"/>
    <property type="match status" value="1"/>
</dbReference>
<dbReference type="PANTHER" id="PTHR45527">
    <property type="entry name" value="NONRIBOSOMAL PEPTIDE SYNTHETASE"/>
    <property type="match status" value="1"/>
</dbReference>
<sequence>MSETVELDGAALRVLLAELLEEEPADIADDANLFELGLESITLMRLVSRWRGEGRHVGFAALAENPTVEAWTRLLAGDPVTGADEPAAGAAPGSAPGPAPGSAADAGEEFDLALLQHAYWVGRDAGQQLGGVAPHLYLEFDGPGIDPDRLRAAFDGLVRRHPMLRVRIGDDGRQRIARPSSWQALRVHDLRAAEPEDAARELDRIRDEMSHELLDIEGGEVFRAAVSLLPPGLSGGPRARLHLDVDMVAADAVSYRAMLADLAALYADPDAALPALRYTYREYLHARPEARAAVQAEAARYWADRLATLPGPPELPRAVDPGDRARARRLAFHLDTAEWAAVAAAARRRGVTPAVAVATVFAEVVGAWSADPRFVLNVPMFDREQVHPDIDRVVGDFTSSVLLEVDLTEPRTLHERAQAVQRRLHADASHKDHSGLEVLRDLGRRNGEQLIAPVVFTSGIDLGELFDPGVRAHFGDPVWIISQGPQVVLDAQVSELDGGLLVNWDIRENEFAAGVPAAMFAAFEGLVRGLARAQSWTEPVGDLRPADQRAAREAANDTATPGSGALLHERFFAHAAERADRPAVCWADGHTMGHGELADRALRVAAGLRARGVRPGDPVAVTLPRGPEQVVAVLGVLAAGGAYVPVGIEQPAARAERIASVSGHAVVVGAGVPLSELERADPLPAPVPVDAEQPAYLLFTSGSTGEPKGVEVPHRAAVTTLDDLTGRFGLGPGDRTLAVSALDFDLSVFDVFAMLDVGGAVVTLTEGRQREAEHWAELVRTHRVTVLNCVPALLDALLATGADLGDSLRQVLLGGDRVGVDLPGRLWARVPGCGFAGLGGTTETAIHSTVCVVDEIDPSWQSVPYGTPLDDVVLRVVDPRGRDTPDWVPGELWIGGGGVAAGYRGDPERTRDRFVTRAGTRWYRTGDTARYRPGGTVEFLGRRDNQVKVNGFRIELGEVEAATLQVPGVRSALAVVVGGDAPSLAVAVVADGPVGDGSALLAELGTRLPPHMMPRTVLALDAMPLTPNGKLDRTAVRSRVAAASGDQAPVAPRTALETVIALVWQSVLEQDAIGVTHSLFAVGGDSVLATLIVSRLRETLDTREVSVRMLFGAPTIAGLAAAMLAASREPDRLREVAEIVLEVEAMSEDEAADAVRALAHAEGDR</sequence>
<dbReference type="Pfam" id="PF00550">
    <property type="entry name" value="PP-binding"/>
    <property type="match status" value="2"/>
</dbReference>
<dbReference type="STRING" id="366584.SAMN05216377_1287"/>
<keyword evidence="5" id="KW-0596">Phosphopantetheine</keyword>
<dbReference type="InterPro" id="IPR006162">
    <property type="entry name" value="Ppantetheine_attach_site"/>
</dbReference>
<evidence type="ECO:0000256" key="4">
    <source>
        <dbReference type="ARBA" id="ARBA00016743"/>
    </source>
</evidence>
<keyword evidence="12" id="KW-1185">Reference proteome</keyword>
<dbReference type="GO" id="GO:0044550">
    <property type="term" value="P:secondary metabolite biosynthetic process"/>
    <property type="evidence" value="ECO:0007669"/>
    <property type="project" value="TreeGrafter"/>
</dbReference>
<dbReference type="GO" id="GO:0008610">
    <property type="term" value="P:lipid biosynthetic process"/>
    <property type="evidence" value="ECO:0007669"/>
    <property type="project" value="UniProtKB-ARBA"/>
</dbReference>
<dbReference type="InterPro" id="IPR057737">
    <property type="entry name" value="Condensation_MtbB-like"/>
</dbReference>
<name>A0A1G8DT47_PSEOR</name>
<dbReference type="PROSITE" id="PS00455">
    <property type="entry name" value="AMP_BINDING"/>
    <property type="match status" value="1"/>
</dbReference>
<dbReference type="Gene3D" id="1.10.1200.10">
    <property type="entry name" value="ACP-like"/>
    <property type="match status" value="2"/>
</dbReference>
<keyword evidence="6" id="KW-0597">Phosphoprotein</keyword>
<dbReference type="Pfam" id="PF00501">
    <property type="entry name" value="AMP-binding"/>
    <property type="match status" value="1"/>
</dbReference>
<comment type="cofactor">
    <cofactor evidence="1">
        <name>pantetheine 4'-phosphate</name>
        <dbReference type="ChEBI" id="CHEBI:47942"/>
    </cofactor>
</comment>
<evidence type="ECO:0000313" key="11">
    <source>
        <dbReference type="EMBL" id="SDH60609.1"/>
    </source>
</evidence>
<dbReference type="Gene3D" id="3.30.559.30">
    <property type="entry name" value="Nonribosomal peptide synthetase, condensation domain"/>
    <property type="match status" value="1"/>
</dbReference>
<dbReference type="SUPFAM" id="SSF47336">
    <property type="entry name" value="ACP-like"/>
    <property type="match status" value="2"/>
</dbReference>